<keyword evidence="5" id="KW-0997">Cell inner membrane</keyword>
<proteinExistence type="inferred from homology"/>
<reference evidence="25" key="2">
    <citation type="submission" date="2014-06" db="EMBL/GenBank/DDBJ databases">
        <authorList>
            <person name="Winans N.J."/>
            <person name="Newell P.D."/>
            <person name="Douglas A.E."/>
        </authorList>
    </citation>
    <scope>NUCLEOTIDE SEQUENCE [LARGE SCALE GENOMIC DNA]</scope>
    <source>
        <strain evidence="25">DsW_057</strain>
    </source>
</reference>
<feature type="site" description="Reversibly protonated during proton transport" evidence="14">
    <location>
        <position position="58"/>
    </location>
</feature>
<keyword evidence="11 14" id="KW-0446">Lipid-binding</keyword>
<dbReference type="CDD" id="cd18182">
    <property type="entry name" value="ATP-synt_Fo_c_ATP5G3"/>
    <property type="match status" value="1"/>
</dbReference>
<evidence type="ECO:0000313" key="25">
    <source>
        <dbReference type="Proteomes" id="UP000242683"/>
    </source>
</evidence>
<dbReference type="PANTHER" id="PTHR10031:SF0">
    <property type="entry name" value="ATPASE PROTEIN 9"/>
    <property type="match status" value="1"/>
</dbReference>
<dbReference type="PANTHER" id="PTHR10031">
    <property type="entry name" value="ATP SYNTHASE LIPID-BINDING PROTEIN, MITOCHONDRIAL"/>
    <property type="match status" value="1"/>
</dbReference>
<dbReference type="EMBL" id="JOPG01000010">
    <property type="protein sequence ID" value="OUJ06477.1"/>
    <property type="molecule type" value="Genomic_DNA"/>
</dbReference>
<dbReference type="GO" id="GO:0033177">
    <property type="term" value="C:proton-transporting two-sector ATPase complex, proton-transporting domain"/>
    <property type="evidence" value="ECO:0007669"/>
    <property type="project" value="InterPro"/>
</dbReference>
<protein>
    <recommendedName>
        <fullName evidence="14">ATP synthase subunit c</fullName>
    </recommendedName>
    <alternativeName>
        <fullName evidence="14">ATP synthase F(0) sector subunit c</fullName>
    </alternativeName>
    <alternativeName>
        <fullName evidence="14">F-type ATPase subunit c</fullName>
        <shortName evidence="14">F-ATPase subunit c</shortName>
    </alternativeName>
    <alternativeName>
        <fullName evidence="14">Lipid-binding protein</fullName>
    </alternativeName>
</protein>
<dbReference type="Proteomes" id="UP000077349">
    <property type="component" value="Unassembled WGS sequence"/>
</dbReference>
<reference evidence="20" key="1">
    <citation type="submission" date="2014-06" db="EMBL/GenBank/DDBJ databases">
        <authorList>
            <person name="Ju J."/>
            <person name="Zhang J."/>
        </authorList>
    </citation>
    <scope>NUCLEOTIDE SEQUENCE [LARGE SCALE GENOMIC DNA]</scope>
    <source>
        <strain evidence="20">DsW_057</strain>
    </source>
</reference>
<evidence type="ECO:0000313" key="22">
    <source>
        <dbReference type="Proteomes" id="UP000075526"/>
    </source>
</evidence>
<feature type="transmembrane region" description="Helical" evidence="14">
    <location>
        <begin position="12"/>
        <end position="37"/>
    </location>
</feature>
<dbReference type="InterPro" id="IPR002379">
    <property type="entry name" value="ATPase_proteolipid_c-like_dom"/>
</dbReference>
<dbReference type="GO" id="GO:0046933">
    <property type="term" value="F:proton-transporting ATP synthase activity, rotational mechanism"/>
    <property type="evidence" value="ECO:0007669"/>
    <property type="project" value="UniProtKB-UniRule"/>
</dbReference>
<dbReference type="eggNOG" id="COG0636">
    <property type="taxonomic scope" value="Bacteria"/>
</dbReference>
<evidence type="ECO:0000256" key="2">
    <source>
        <dbReference type="ARBA" id="ARBA00006704"/>
    </source>
</evidence>
<evidence type="ECO:0000256" key="1">
    <source>
        <dbReference type="ARBA" id="ARBA00004141"/>
    </source>
</evidence>
<comment type="function">
    <text evidence="14">F(1)F(0) ATP synthase produces ATP from ADP in the presence of a proton or sodium gradient. F-type ATPases consist of two structural domains, F(1) containing the extramembraneous catalytic core and F(0) containing the membrane proton channel, linked together by a central stalk and a peripheral stalk. During catalysis, ATP synthesis in the catalytic domain of F(1) is coupled via a rotary mechanism of the central stalk subunits to proton translocation.</text>
</comment>
<keyword evidence="7 14" id="KW-0812">Transmembrane</keyword>
<gene>
    <name evidence="14 19" type="primary">atpE</name>
    <name evidence="16" type="ORF">AD933_04610</name>
    <name evidence="17" type="ORF">AD951_14155</name>
    <name evidence="18" type="ORF">AD953_13225</name>
    <name evidence="19" type="ORF">Amal_00171</name>
    <name evidence="20" type="ORF">HK23_01460</name>
</gene>
<evidence type="ECO:0000256" key="9">
    <source>
        <dbReference type="ARBA" id="ARBA00022989"/>
    </source>
</evidence>
<dbReference type="InterPro" id="IPR000454">
    <property type="entry name" value="ATP_synth_F0_csu"/>
</dbReference>
<dbReference type="GO" id="GO:0008289">
    <property type="term" value="F:lipid binding"/>
    <property type="evidence" value="ECO:0007669"/>
    <property type="project" value="UniProtKB-KW"/>
</dbReference>
<dbReference type="EMBL" id="LHZX01000316">
    <property type="protein sequence ID" value="KXV67845.1"/>
    <property type="molecule type" value="Genomic_DNA"/>
</dbReference>
<evidence type="ECO:0000313" key="21">
    <source>
        <dbReference type="Proteomes" id="UP000075377"/>
    </source>
</evidence>
<reference evidence="21 22" key="3">
    <citation type="submission" date="2015-06" db="EMBL/GenBank/DDBJ databases">
        <title>Improved classification and identification of acetic acid bacteria using matrix-assisted laser desorption/ionization time-of-flight mass spectrometry; Gluconobacter nephelii and Gluconobacter uchimurae are later heterotypic synonyms of Gluconobacter japonicus and Gluconobacter oxydans, respectively.</title>
        <authorList>
            <person name="Li L."/>
            <person name="Cleenwerck I."/>
            <person name="De Vuyst L."/>
            <person name="Vandamme P."/>
        </authorList>
    </citation>
    <scope>NUCLEOTIDE SEQUENCE [LARGE SCALE GENOMIC DNA]</scope>
    <source>
        <strain evidence="16 22">LMG 1552</strain>
        <strain evidence="18 23">LMG 1604</strain>
        <strain evidence="17 21">LMG 1699</strain>
    </source>
</reference>
<dbReference type="PRINTS" id="PR00124">
    <property type="entry name" value="ATPASEC"/>
</dbReference>
<evidence type="ECO:0000313" key="19">
    <source>
        <dbReference type="EMBL" id="OAG78571.1"/>
    </source>
</evidence>
<dbReference type="Proteomes" id="UP000075377">
    <property type="component" value="Unassembled WGS sequence"/>
</dbReference>
<evidence type="ECO:0000256" key="13">
    <source>
        <dbReference type="ARBA" id="ARBA00023310"/>
    </source>
</evidence>
<comment type="similarity">
    <text evidence="2 14">Belongs to the ATPase C chain family.</text>
</comment>
<keyword evidence="12 14" id="KW-0472">Membrane</keyword>
<dbReference type="Gene3D" id="1.20.20.10">
    <property type="entry name" value="F1F0 ATP synthase subunit C"/>
    <property type="match status" value="1"/>
</dbReference>
<dbReference type="InterPro" id="IPR020537">
    <property type="entry name" value="ATP_synth_F0_csu_DDCD_BS"/>
</dbReference>
<dbReference type="Pfam" id="PF00137">
    <property type="entry name" value="ATP-synt_C"/>
    <property type="match status" value="1"/>
</dbReference>
<dbReference type="AlphaFoldDB" id="A0A087PXP8"/>
<comment type="function">
    <text evidence="14">Key component of the F(0) channel; it plays a direct role in translocation across the membrane. A homomeric c-ring of between 10-14 subunits forms the central stalk rotor element with the F(1) delta and epsilon subunits.</text>
</comment>
<dbReference type="Proteomes" id="UP000242683">
    <property type="component" value="Unassembled WGS sequence"/>
</dbReference>
<organism evidence="19 24">
    <name type="scientific">Acetobacter malorum</name>
    <dbReference type="NCBI Taxonomy" id="178901"/>
    <lineage>
        <taxon>Bacteria</taxon>
        <taxon>Pseudomonadati</taxon>
        <taxon>Pseudomonadota</taxon>
        <taxon>Alphaproteobacteria</taxon>
        <taxon>Acetobacterales</taxon>
        <taxon>Acetobacteraceae</taxon>
        <taxon>Acetobacter</taxon>
    </lineage>
</organism>
<dbReference type="RefSeq" id="WP_003624142.1">
    <property type="nucleotide sequence ID" value="NZ_CALAZD010000108.1"/>
</dbReference>
<evidence type="ECO:0000256" key="3">
    <source>
        <dbReference type="ARBA" id="ARBA00022448"/>
    </source>
</evidence>
<dbReference type="GO" id="GO:0045259">
    <property type="term" value="C:proton-transporting ATP synthase complex"/>
    <property type="evidence" value="ECO:0007669"/>
    <property type="project" value="UniProtKB-KW"/>
</dbReference>
<evidence type="ECO:0000256" key="11">
    <source>
        <dbReference type="ARBA" id="ARBA00023121"/>
    </source>
</evidence>
<evidence type="ECO:0000313" key="17">
    <source>
        <dbReference type="EMBL" id="KXV67845.1"/>
    </source>
</evidence>
<evidence type="ECO:0000313" key="23">
    <source>
        <dbReference type="Proteomes" id="UP000075538"/>
    </source>
</evidence>
<evidence type="ECO:0000313" key="24">
    <source>
        <dbReference type="Proteomes" id="UP000077349"/>
    </source>
</evidence>
<keyword evidence="13 14" id="KW-0066">ATP synthesis</keyword>
<comment type="subcellular location">
    <subcellularLocation>
        <location evidence="14">Cell membrane</location>
        <topology evidence="14">Multi-pass membrane protein</topology>
    </subcellularLocation>
    <subcellularLocation>
        <location evidence="1">Membrane</location>
        <topology evidence="1">Multi-pass membrane protein</topology>
    </subcellularLocation>
</comment>
<dbReference type="EMBL" id="LHZF01000148">
    <property type="protein sequence ID" value="KXV17298.1"/>
    <property type="molecule type" value="Genomic_DNA"/>
</dbReference>
<keyword evidence="3 14" id="KW-0813">Transport</keyword>
<keyword evidence="10 14" id="KW-0406">Ion transport</keyword>
<dbReference type="SUPFAM" id="SSF81333">
    <property type="entry name" value="F1F0 ATP synthase subunit C"/>
    <property type="match status" value="1"/>
</dbReference>
<keyword evidence="6 14" id="KW-0138">CF(0)</keyword>
<evidence type="ECO:0000256" key="10">
    <source>
        <dbReference type="ARBA" id="ARBA00023065"/>
    </source>
</evidence>
<dbReference type="PROSITE" id="PS00605">
    <property type="entry name" value="ATPASE_C"/>
    <property type="match status" value="1"/>
</dbReference>
<dbReference type="EMBL" id="LVHD01000002">
    <property type="protein sequence ID" value="OAG78571.1"/>
    <property type="molecule type" value="Genomic_DNA"/>
</dbReference>
<comment type="caution">
    <text evidence="19">The sequence shown here is derived from an EMBL/GenBank/DDBJ whole genome shotgun (WGS) entry which is preliminary data.</text>
</comment>
<evidence type="ECO:0000313" key="18">
    <source>
        <dbReference type="EMBL" id="KXV74101.1"/>
    </source>
</evidence>
<dbReference type="EMBL" id="LHZZ01000627">
    <property type="protein sequence ID" value="KXV74101.1"/>
    <property type="molecule type" value="Genomic_DNA"/>
</dbReference>
<evidence type="ECO:0000256" key="14">
    <source>
        <dbReference type="HAMAP-Rule" id="MF_01396"/>
    </source>
</evidence>
<dbReference type="OrthoDB" id="9811093at2"/>
<dbReference type="Proteomes" id="UP000075526">
    <property type="component" value="Unassembled WGS sequence"/>
</dbReference>
<dbReference type="HAMAP" id="MF_01396">
    <property type="entry name" value="ATP_synth_c_bact"/>
    <property type="match status" value="1"/>
</dbReference>
<name>A0A087PXP8_9PROT</name>
<dbReference type="Proteomes" id="UP000075538">
    <property type="component" value="Unassembled WGS sequence"/>
</dbReference>
<evidence type="ECO:0000259" key="15">
    <source>
        <dbReference type="Pfam" id="PF00137"/>
    </source>
</evidence>
<dbReference type="FunFam" id="1.20.20.10:FF:000008">
    <property type="entry name" value="ATPase subunit 9 homolog"/>
    <property type="match status" value="1"/>
</dbReference>
<dbReference type="STRING" id="178901.AmDm5_0195"/>
<evidence type="ECO:0000256" key="4">
    <source>
        <dbReference type="ARBA" id="ARBA00022475"/>
    </source>
</evidence>
<evidence type="ECO:0000256" key="8">
    <source>
        <dbReference type="ARBA" id="ARBA00022781"/>
    </source>
</evidence>
<feature type="domain" description="V-ATPase proteolipid subunit C-like" evidence="15">
    <location>
        <begin position="9"/>
        <end position="71"/>
    </location>
</feature>
<feature type="transmembrane region" description="Helical" evidence="14">
    <location>
        <begin position="49"/>
        <end position="73"/>
    </location>
</feature>
<evidence type="ECO:0000313" key="16">
    <source>
        <dbReference type="EMBL" id="KXV17298.1"/>
    </source>
</evidence>
<evidence type="ECO:0000256" key="7">
    <source>
        <dbReference type="ARBA" id="ARBA00022692"/>
    </source>
</evidence>
<dbReference type="GeneID" id="95617276"/>
<evidence type="ECO:0000256" key="6">
    <source>
        <dbReference type="ARBA" id="ARBA00022547"/>
    </source>
</evidence>
<reference evidence="19 24" key="4">
    <citation type="submission" date="2016-03" db="EMBL/GenBank/DDBJ databases">
        <title>Draft genome sequence of Acetobacter malorum CECT 7742, a strain isolated from strawberry vinegar.</title>
        <authorList>
            <person name="Sainz F."/>
            <person name="Mas A."/>
            <person name="Torija M.J."/>
        </authorList>
    </citation>
    <scope>NUCLEOTIDE SEQUENCE [LARGE SCALE GENOMIC DNA]</scope>
    <source>
        <strain evidence="19 24">CECT 7742</strain>
    </source>
</reference>
<accession>A0A087PXP8</accession>
<evidence type="ECO:0000313" key="20">
    <source>
        <dbReference type="EMBL" id="OUJ06477.1"/>
    </source>
</evidence>
<keyword evidence="8 14" id="KW-0375">Hydrogen ion transport</keyword>
<dbReference type="InterPro" id="IPR038662">
    <property type="entry name" value="ATP_synth_F0_csu_sf"/>
</dbReference>
<sequence>MDIAAAREIGAGIAVIALAGVGIGLGNIFSTLVSSIARNPASRPHVFGLGMLGFALTEAIALFALLIAFLILFV</sequence>
<evidence type="ECO:0000256" key="5">
    <source>
        <dbReference type="ARBA" id="ARBA00022519"/>
    </source>
</evidence>
<dbReference type="InterPro" id="IPR035921">
    <property type="entry name" value="F/V-ATP_Csub_sf"/>
</dbReference>
<evidence type="ECO:0000256" key="12">
    <source>
        <dbReference type="ARBA" id="ARBA00023136"/>
    </source>
</evidence>
<keyword evidence="9 14" id="KW-1133">Transmembrane helix</keyword>
<dbReference type="PATRIC" id="fig|178901.10.peg.190"/>
<dbReference type="GO" id="GO:0005886">
    <property type="term" value="C:plasma membrane"/>
    <property type="evidence" value="ECO:0007669"/>
    <property type="project" value="UniProtKB-SubCell"/>
</dbReference>
<keyword evidence="4 14" id="KW-1003">Cell membrane</keyword>